<protein>
    <submittedName>
        <fullName evidence="3">SBBP repeat-containing protein</fullName>
    </submittedName>
</protein>
<dbReference type="PANTHER" id="PTHR35580:SF1">
    <property type="entry name" value="PHYTASE-LIKE DOMAIN-CONTAINING PROTEIN"/>
    <property type="match status" value="1"/>
</dbReference>
<dbReference type="EMBL" id="JAOTIF010000008">
    <property type="protein sequence ID" value="MCU7549946.1"/>
    <property type="molecule type" value="Genomic_DNA"/>
</dbReference>
<dbReference type="Pfam" id="PF06739">
    <property type="entry name" value="SBBP"/>
    <property type="match status" value="1"/>
</dbReference>
<dbReference type="InterPro" id="IPR011042">
    <property type="entry name" value="6-blade_b-propeller_TolB-like"/>
</dbReference>
<evidence type="ECO:0000313" key="3">
    <source>
        <dbReference type="EMBL" id="MCU7549946.1"/>
    </source>
</evidence>
<reference evidence="3" key="1">
    <citation type="submission" date="2022-09" db="EMBL/GenBank/DDBJ databases">
        <authorList>
            <person name="Yuan C."/>
            <person name="Ke Z."/>
        </authorList>
    </citation>
    <scope>NUCLEOTIDE SEQUENCE</scope>
    <source>
        <strain evidence="3">LB-8</strain>
    </source>
</reference>
<dbReference type="InterPro" id="IPR011047">
    <property type="entry name" value="Quinoprotein_ADH-like_sf"/>
</dbReference>
<gene>
    <name evidence="3" type="ORF">OCK74_12510</name>
</gene>
<sequence>MKDNLLLKKCLLLVSLFHLSTLGFSQVTEQWVARYNGPANGSDLARSHSLAVDVSGHVYVTGASEGVGTSVDYATIKYDAAGNVVWIKRYDGPGNSTDAANALVTDAAGNVYVTGSSIGIGTSSDYATVKYDAQGNEVWVRRYNGPGNADDVANSLAVDVNGNVYVTGWSPGFGTNYDYATIKYDAAGNEVWVKRYNGPVSDLDAATFLAVDGSGNVYVTGYGYGDGTFLDYATIKYDAAGNEVWVKRYHGTGSIMDQAFEVAVDAKGDVYVTGISDGHGSDFDYATIKYGTDGTELWVKRYNGTGNSYDAPNALDVDGMGNAYVTGQSINSNGTSDFTTVKYDALGNEVWVRRYNNLGSRINVASALDVSANGNVYVFGYSNGSGGDLDFATVKYDAGGNEVWVKRYNGPGNAFEQAHSLVVDASENVYVFGSSNGVGTGPTDYATIKYTQSSVTDISCGQNGDKVMVCHKGKTLCIAQSAVEAHLKHGDQLGGCNAAPGLNSITEGGGALQMPEEVGERFRIVVAPNPFNSSARLQYELPAGGTISIKVYDVVGREVAMVVQGERKAGVYSSDLNAAGVARGVYYYRALLTTGQKTFMQTGKMMIIK</sequence>
<accession>A0A9X2XWG4</accession>
<comment type="caution">
    <text evidence="3">The sequence shown here is derived from an EMBL/GenBank/DDBJ whole genome shotgun (WGS) entry which is preliminary data.</text>
</comment>
<feature type="chain" id="PRO_5040947471" evidence="1">
    <location>
        <begin position="26"/>
        <end position="609"/>
    </location>
</feature>
<dbReference type="NCBIfam" id="TIGR04183">
    <property type="entry name" value="Por_Secre_tail"/>
    <property type="match status" value="1"/>
</dbReference>
<feature type="domain" description="Bulb-type lectin" evidence="2">
    <location>
        <begin position="1"/>
        <end position="126"/>
    </location>
</feature>
<dbReference type="AlphaFoldDB" id="A0A9X2XWG4"/>
<name>A0A9X2XWG4_9BACT</name>
<dbReference type="RefSeq" id="WP_279297385.1">
    <property type="nucleotide sequence ID" value="NZ_JAOTIF010000008.1"/>
</dbReference>
<feature type="signal peptide" evidence="1">
    <location>
        <begin position="1"/>
        <end position="25"/>
    </location>
</feature>
<dbReference type="InterPro" id="IPR052918">
    <property type="entry name" value="Motility_Chemotaxis_Reg"/>
</dbReference>
<dbReference type="PANTHER" id="PTHR35580">
    <property type="entry name" value="CELL SURFACE GLYCOPROTEIN (S-LAYER PROTEIN)-LIKE PROTEIN"/>
    <property type="match status" value="1"/>
</dbReference>
<dbReference type="SUPFAM" id="SSF101898">
    <property type="entry name" value="NHL repeat"/>
    <property type="match status" value="1"/>
</dbReference>
<evidence type="ECO:0000256" key="1">
    <source>
        <dbReference type="SAM" id="SignalP"/>
    </source>
</evidence>
<organism evidence="3 4">
    <name type="scientific">Paraflavisolibacter caeni</name>
    <dbReference type="NCBI Taxonomy" id="2982496"/>
    <lineage>
        <taxon>Bacteria</taxon>
        <taxon>Pseudomonadati</taxon>
        <taxon>Bacteroidota</taxon>
        <taxon>Chitinophagia</taxon>
        <taxon>Chitinophagales</taxon>
        <taxon>Chitinophagaceae</taxon>
        <taxon>Paraflavisolibacter</taxon>
    </lineage>
</organism>
<dbReference type="InterPro" id="IPR026444">
    <property type="entry name" value="Secre_tail"/>
</dbReference>
<dbReference type="Proteomes" id="UP001155483">
    <property type="component" value="Unassembled WGS sequence"/>
</dbReference>
<dbReference type="Gene3D" id="2.40.10.500">
    <property type="match status" value="1"/>
</dbReference>
<reference evidence="3" key="2">
    <citation type="submission" date="2023-04" db="EMBL/GenBank/DDBJ databases">
        <title>Paracnuella aquatica gen. nov., sp. nov., a member of the family Chitinophagaceae isolated from a hot spring.</title>
        <authorList>
            <person name="Wang C."/>
        </authorList>
    </citation>
    <scope>NUCLEOTIDE SEQUENCE</scope>
    <source>
        <strain evidence="3">LB-8</strain>
    </source>
</reference>
<dbReference type="SUPFAM" id="SSF50998">
    <property type="entry name" value="Quinoprotein alcohol dehydrogenase-like"/>
    <property type="match status" value="1"/>
</dbReference>
<evidence type="ECO:0000259" key="2">
    <source>
        <dbReference type="PROSITE" id="PS50927"/>
    </source>
</evidence>
<dbReference type="InterPro" id="IPR010620">
    <property type="entry name" value="SBBP_repeat"/>
</dbReference>
<dbReference type="InterPro" id="IPR001480">
    <property type="entry name" value="Bulb-type_lectin_dom"/>
</dbReference>
<dbReference type="Gene3D" id="2.120.10.30">
    <property type="entry name" value="TolB, C-terminal domain"/>
    <property type="match status" value="1"/>
</dbReference>
<proteinExistence type="predicted"/>
<keyword evidence="1" id="KW-0732">Signal</keyword>
<dbReference type="PROSITE" id="PS50927">
    <property type="entry name" value="BULB_LECTIN"/>
    <property type="match status" value="1"/>
</dbReference>
<keyword evidence="4" id="KW-1185">Reference proteome</keyword>
<evidence type="ECO:0000313" key="4">
    <source>
        <dbReference type="Proteomes" id="UP001155483"/>
    </source>
</evidence>